<organism evidence="1 2">
    <name type="scientific">Petrolisthes manimaculis</name>
    <dbReference type="NCBI Taxonomy" id="1843537"/>
    <lineage>
        <taxon>Eukaryota</taxon>
        <taxon>Metazoa</taxon>
        <taxon>Ecdysozoa</taxon>
        <taxon>Arthropoda</taxon>
        <taxon>Crustacea</taxon>
        <taxon>Multicrustacea</taxon>
        <taxon>Malacostraca</taxon>
        <taxon>Eumalacostraca</taxon>
        <taxon>Eucarida</taxon>
        <taxon>Decapoda</taxon>
        <taxon>Pleocyemata</taxon>
        <taxon>Anomura</taxon>
        <taxon>Galatheoidea</taxon>
        <taxon>Porcellanidae</taxon>
        <taxon>Petrolisthes</taxon>
    </lineage>
</organism>
<reference evidence="1" key="1">
    <citation type="submission" date="2023-11" db="EMBL/GenBank/DDBJ databases">
        <title>Genome assemblies of two species of porcelain crab, Petrolisthes cinctipes and Petrolisthes manimaculis (Anomura: Porcellanidae).</title>
        <authorList>
            <person name="Angst P."/>
        </authorList>
    </citation>
    <scope>NUCLEOTIDE SEQUENCE</scope>
    <source>
        <strain evidence="1">PB745_02</strain>
        <tissue evidence="1">Gill</tissue>
    </source>
</reference>
<evidence type="ECO:0000313" key="1">
    <source>
        <dbReference type="EMBL" id="KAK4288793.1"/>
    </source>
</evidence>
<dbReference type="AlphaFoldDB" id="A0AAE1NFC0"/>
<comment type="caution">
    <text evidence="1">The sequence shown here is derived from an EMBL/GenBank/DDBJ whole genome shotgun (WGS) entry which is preliminary data.</text>
</comment>
<name>A0AAE1NFC0_9EUCA</name>
<accession>A0AAE1NFC0</accession>
<evidence type="ECO:0000313" key="2">
    <source>
        <dbReference type="Proteomes" id="UP001292094"/>
    </source>
</evidence>
<keyword evidence="2" id="KW-1185">Reference proteome</keyword>
<gene>
    <name evidence="1" type="ORF">Pmani_038202</name>
</gene>
<protein>
    <submittedName>
        <fullName evidence="1">Uncharacterized protein</fullName>
    </submittedName>
</protein>
<dbReference type="Proteomes" id="UP001292094">
    <property type="component" value="Unassembled WGS sequence"/>
</dbReference>
<dbReference type="EMBL" id="JAWZYT010006129">
    <property type="protein sequence ID" value="KAK4288793.1"/>
    <property type="molecule type" value="Genomic_DNA"/>
</dbReference>
<sequence length="142" mass="14605">MRCLGGDVSRVVFVWPNLPCLPAAVSCPCQPPAAVSCPSQTPAAVSCPSQTPAAVSCPCQSPAAFSSPCFPAPNTAPNTSFSSSSSSWSYISEGDSCPSHSDTISRPCQPSAPIFSPCQSPEDIPCPCPCHLMPTPSLGYII</sequence>
<proteinExistence type="predicted"/>
<dbReference type="PROSITE" id="PS51257">
    <property type="entry name" value="PROKAR_LIPOPROTEIN"/>
    <property type="match status" value="1"/>
</dbReference>